<keyword evidence="7" id="KW-1133">Transmembrane helix</keyword>
<feature type="chain" id="PRO_5002609853" evidence="8">
    <location>
        <begin position="27"/>
        <end position="448"/>
    </location>
</feature>
<protein>
    <submittedName>
        <fullName evidence="10">Peptidoglycan bound protein</fullName>
    </submittedName>
</protein>
<evidence type="ECO:0000256" key="6">
    <source>
        <dbReference type="SAM" id="MobiDB-lite"/>
    </source>
</evidence>
<evidence type="ECO:0000256" key="8">
    <source>
        <dbReference type="SAM" id="SignalP"/>
    </source>
</evidence>
<keyword evidence="7" id="KW-0812">Transmembrane</keyword>
<dbReference type="InterPro" id="IPR013783">
    <property type="entry name" value="Ig-like_fold"/>
</dbReference>
<dbReference type="Pfam" id="PF00746">
    <property type="entry name" value="Gram_pos_anchor"/>
    <property type="match status" value="1"/>
</dbReference>
<evidence type="ECO:0000256" key="3">
    <source>
        <dbReference type="ARBA" id="ARBA00022525"/>
    </source>
</evidence>
<evidence type="ECO:0000256" key="2">
    <source>
        <dbReference type="ARBA" id="ARBA00022512"/>
    </source>
</evidence>
<comment type="subcellular location">
    <subcellularLocation>
        <location evidence="1">Secreted</location>
        <location evidence="1">Cell wall</location>
        <topology evidence="1">Peptidoglycan-anchor</topology>
    </subcellularLocation>
</comment>
<dbReference type="RefSeq" id="WP_014600584.1">
    <property type="nucleotide sequence ID" value="NC_017544.1"/>
</dbReference>
<reference evidence="11" key="1">
    <citation type="submission" date="2010-04" db="EMBL/GenBank/DDBJ databases">
        <title>The genome sequence of Listeria monocytogenes strain 10403S.</title>
        <authorList>
            <consortium name="The Broad Institute Genome Sequencing Platform"/>
            <consortium name="The Broad Institute Genome Sequencing Center for Infectious Disease."/>
            <person name="Borowsky M."/>
            <person name="Borodovsky M."/>
            <person name="Young S.K."/>
            <person name="Zeng Q."/>
            <person name="Koehrsen M."/>
            <person name="Fitzgerald M."/>
            <person name="Wiedmann M."/>
            <person name="Swaminathan B."/>
            <person name="Lauer P."/>
            <person name="Portnoy D."/>
            <person name="Cossart P."/>
            <person name="Buchrieser C."/>
            <person name="Higgins D."/>
            <person name="Abouelleil A."/>
            <person name="Alvarado L."/>
            <person name="Arachchi H.M."/>
            <person name="Berlin A."/>
            <person name="Borenstein D."/>
            <person name="Brown A."/>
            <person name="Chapman S.B."/>
            <person name="Chen Z."/>
            <person name="Dunbar C.D."/>
            <person name="Engels R."/>
            <person name="Freedman E."/>
            <person name="Gearin G."/>
            <person name="Gellesch M."/>
            <person name="Goldberg J."/>
            <person name="Griggs A."/>
            <person name="Gujja S."/>
            <person name="Heilman E."/>
            <person name="Heiman D."/>
            <person name="Howarth C."/>
            <person name="Jen D."/>
            <person name="Larson L."/>
            <person name="Lui A."/>
            <person name="MacDonald J."/>
            <person name="Mehta T."/>
            <person name="Montmayeur A."/>
            <person name="Neiman D."/>
            <person name="Park D."/>
            <person name="Pearson M."/>
            <person name="Priest M."/>
            <person name="Richards J."/>
            <person name="Roberts A."/>
            <person name="Saif S."/>
            <person name="Shea T."/>
            <person name="Shenoy N."/>
            <person name="Sisk P."/>
            <person name="Stolte C."/>
            <person name="Sykes S."/>
            <person name="Walk T."/>
            <person name="White J."/>
            <person name="Yandava C."/>
            <person name="Haas B."/>
            <person name="Nusbaum C."/>
            <person name="Birren B."/>
        </authorList>
    </citation>
    <scope>NUCLEOTIDE SEQUENCE [LARGE SCALE GENOMIC DNA]</scope>
    <source>
        <strain evidence="11">10403S</strain>
    </source>
</reference>
<dbReference type="Proteomes" id="UP000001288">
    <property type="component" value="Chromosome"/>
</dbReference>
<accession>A0A0H3G9Q8</accession>
<proteinExistence type="predicted"/>
<evidence type="ECO:0000256" key="1">
    <source>
        <dbReference type="ARBA" id="ARBA00004168"/>
    </source>
</evidence>
<evidence type="ECO:0000313" key="11">
    <source>
        <dbReference type="Proteomes" id="UP000001288"/>
    </source>
</evidence>
<dbReference type="AlphaFoldDB" id="A0A0H3G9Q8"/>
<keyword evidence="3" id="KW-0964">Secreted</keyword>
<dbReference type="InterPro" id="IPR041498">
    <property type="entry name" value="Big_6"/>
</dbReference>
<evidence type="ECO:0000313" key="10">
    <source>
        <dbReference type="EMBL" id="AEO05598.1"/>
    </source>
</evidence>
<feature type="domain" description="Gram-positive cocci surface proteins LPxTG" evidence="9">
    <location>
        <begin position="417"/>
        <end position="448"/>
    </location>
</feature>
<evidence type="ECO:0000256" key="4">
    <source>
        <dbReference type="ARBA" id="ARBA00022729"/>
    </source>
</evidence>
<evidence type="ECO:0000259" key="9">
    <source>
        <dbReference type="PROSITE" id="PS50847"/>
    </source>
</evidence>
<feature type="region of interest" description="Disordered" evidence="6">
    <location>
        <begin position="395"/>
        <end position="423"/>
    </location>
</feature>
<keyword evidence="5" id="KW-0572">Peptidoglycan-anchor</keyword>
<organism evidence="10 11">
    <name type="scientific">Listeria monocytogenes serotype 1/2a (strain 10403S)</name>
    <dbReference type="NCBI Taxonomy" id="393133"/>
    <lineage>
        <taxon>Bacteria</taxon>
        <taxon>Bacillati</taxon>
        <taxon>Bacillota</taxon>
        <taxon>Bacilli</taxon>
        <taxon>Bacillales</taxon>
        <taxon>Listeriaceae</taxon>
        <taxon>Listeria</taxon>
    </lineage>
</organism>
<dbReference type="KEGG" id="lmt:LMRG_00279"/>
<name>A0A0H3G9Q8_LISM4</name>
<evidence type="ECO:0000256" key="5">
    <source>
        <dbReference type="ARBA" id="ARBA00023088"/>
    </source>
</evidence>
<dbReference type="HOGENOM" id="CLU_594205_0_0_9"/>
<dbReference type="Pfam" id="PF17936">
    <property type="entry name" value="Big_6"/>
    <property type="match status" value="1"/>
</dbReference>
<dbReference type="InterPro" id="IPR019931">
    <property type="entry name" value="LPXTG_anchor"/>
</dbReference>
<keyword evidence="2" id="KW-0134">Cell wall</keyword>
<evidence type="ECO:0000256" key="7">
    <source>
        <dbReference type="SAM" id="Phobius"/>
    </source>
</evidence>
<gene>
    <name evidence="10" type="ordered locus">LMRG_00279</name>
</gene>
<dbReference type="PROSITE" id="PS50847">
    <property type="entry name" value="GRAM_POS_ANCHORING"/>
    <property type="match status" value="1"/>
</dbReference>
<feature type="signal peptide" evidence="8">
    <location>
        <begin position="1"/>
        <end position="26"/>
    </location>
</feature>
<feature type="transmembrane region" description="Helical" evidence="7">
    <location>
        <begin position="425"/>
        <end position="443"/>
    </location>
</feature>
<dbReference type="NCBIfam" id="TIGR01167">
    <property type="entry name" value="LPXTG_anchor"/>
    <property type="match status" value="1"/>
</dbReference>
<keyword evidence="4 8" id="KW-0732">Signal</keyword>
<keyword evidence="7" id="KW-0472">Membrane</keyword>
<sequence length="448" mass="47279">MKTMKKVLATTLAFGLTLSISAPAFAAENNQTNNPTTPTSEVNLKSQLLKSDYGNLSEQGIVTAKTGFTFEAGDTPAVTDFLNITDPSMVAIFRINGDNGPETKIPGTYTYVFTPLFIDGSGCDVPVTYTVTAMPPYATVLSTPTLAQDSTPTVSQFATAENGATLSFKTTPSTTATGTFTTTIVATKDGKTQEYTASYKVVDQTSPVLKEINKDASFEKGKTLTPADLATATDNSGKVTMAFKAGHEADTSTAGKHEAIIVATDEAGNTAELTVTYNVVNKAVTIKTPTINETTSTASTVYGNTSPNVTVEMFNEAGDVIATTTSNAKGNFTFNLKTPFKDNDEFTLVAHDENGNYSEEATYIYVGEIIDNPVVNPDKPVVTPVKPTVKTNPVVKSDSIEKTTPKANSTHTSKKSLPKTGDESSLPLAAIGILLAGGALVVLRKRHA</sequence>
<dbReference type="EMBL" id="CP002002">
    <property type="protein sequence ID" value="AEO05598.1"/>
    <property type="molecule type" value="Genomic_DNA"/>
</dbReference>
<dbReference type="Gene3D" id="2.60.40.10">
    <property type="entry name" value="Immunoglobulins"/>
    <property type="match status" value="2"/>
</dbReference>